<organism evidence="1 2">
    <name type="scientific">Cladophialophora chaetospira</name>
    <dbReference type="NCBI Taxonomy" id="386627"/>
    <lineage>
        <taxon>Eukaryota</taxon>
        <taxon>Fungi</taxon>
        <taxon>Dikarya</taxon>
        <taxon>Ascomycota</taxon>
        <taxon>Pezizomycotina</taxon>
        <taxon>Eurotiomycetes</taxon>
        <taxon>Chaetothyriomycetidae</taxon>
        <taxon>Chaetothyriales</taxon>
        <taxon>Herpotrichiellaceae</taxon>
        <taxon>Cladophialophora</taxon>
    </lineage>
</organism>
<name>A0AA39CND5_9EURO</name>
<dbReference type="PRINTS" id="PR01100">
    <property type="entry name" value="SHIKIMTKNASE"/>
</dbReference>
<evidence type="ECO:0008006" key="3">
    <source>
        <dbReference type="Google" id="ProtNLM"/>
    </source>
</evidence>
<sequence length="186" mass="21428">MPSVGEILQQLEPLLARSDEDPRRIVVMTCGLAGAGKSTLSRELVQAHPTFERISIDVVLHAKHGVYRVDYPAEKHEEFQNQAAEECDARLLELLIVEDHDIMVDQSFYRKADRDEVKRLVESHGARWILVYLNATKEVLWKRIQDRRQGVRDADFAYDVTEQVLDRYLRGFDVPKGEGEIVIEVE</sequence>
<evidence type="ECO:0000313" key="1">
    <source>
        <dbReference type="EMBL" id="KAJ9614135.1"/>
    </source>
</evidence>
<protein>
    <recommendedName>
        <fullName evidence="3">ATP/GTP-binding protein</fullName>
    </recommendedName>
</protein>
<dbReference type="SUPFAM" id="SSF52540">
    <property type="entry name" value="P-loop containing nucleoside triphosphate hydrolases"/>
    <property type="match status" value="1"/>
</dbReference>
<reference evidence="1" key="1">
    <citation type="submission" date="2022-10" db="EMBL/GenBank/DDBJ databases">
        <title>Culturing micro-colonial fungi from biological soil crusts in the Mojave desert and describing Neophaeococcomyces mojavensis, and introducing the new genera and species Taxawa tesnikishii.</title>
        <authorList>
            <person name="Kurbessoian T."/>
            <person name="Stajich J.E."/>
        </authorList>
    </citation>
    <scope>NUCLEOTIDE SEQUENCE</scope>
    <source>
        <strain evidence="1">TK_41</strain>
    </source>
</reference>
<keyword evidence="2" id="KW-1185">Reference proteome</keyword>
<gene>
    <name evidence="1" type="ORF">H2200_002271</name>
</gene>
<comment type="caution">
    <text evidence="1">The sequence shown here is derived from an EMBL/GenBank/DDBJ whole genome shotgun (WGS) entry which is preliminary data.</text>
</comment>
<evidence type="ECO:0000313" key="2">
    <source>
        <dbReference type="Proteomes" id="UP001172673"/>
    </source>
</evidence>
<dbReference type="InterPro" id="IPR027417">
    <property type="entry name" value="P-loop_NTPase"/>
</dbReference>
<proteinExistence type="predicted"/>
<dbReference type="EMBL" id="JAPDRK010000003">
    <property type="protein sequence ID" value="KAJ9614135.1"/>
    <property type="molecule type" value="Genomic_DNA"/>
</dbReference>
<dbReference type="Pfam" id="PF13671">
    <property type="entry name" value="AAA_33"/>
    <property type="match status" value="1"/>
</dbReference>
<accession>A0AA39CND5</accession>
<dbReference type="Proteomes" id="UP001172673">
    <property type="component" value="Unassembled WGS sequence"/>
</dbReference>
<dbReference type="Gene3D" id="3.40.50.300">
    <property type="entry name" value="P-loop containing nucleotide triphosphate hydrolases"/>
    <property type="match status" value="1"/>
</dbReference>
<dbReference type="AlphaFoldDB" id="A0AA39CND5"/>